<dbReference type="AlphaFoldDB" id="A0A6A6ASH1"/>
<reference evidence="2" key="1">
    <citation type="journal article" date="2020" name="Stud. Mycol.">
        <title>101 Dothideomycetes genomes: a test case for predicting lifestyles and emergence of pathogens.</title>
        <authorList>
            <person name="Haridas S."/>
            <person name="Albert R."/>
            <person name="Binder M."/>
            <person name="Bloem J."/>
            <person name="Labutti K."/>
            <person name="Salamov A."/>
            <person name="Andreopoulos B."/>
            <person name="Baker S."/>
            <person name="Barry K."/>
            <person name="Bills G."/>
            <person name="Bluhm B."/>
            <person name="Cannon C."/>
            <person name="Castanera R."/>
            <person name="Culley D."/>
            <person name="Daum C."/>
            <person name="Ezra D."/>
            <person name="Gonzalez J."/>
            <person name="Henrissat B."/>
            <person name="Kuo A."/>
            <person name="Liang C."/>
            <person name="Lipzen A."/>
            <person name="Lutzoni F."/>
            <person name="Magnuson J."/>
            <person name="Mondo S."/>
            <person name="Nolan M."/>
            <person name="Ohm R."/>
            <person name="Pangilinan J."/>
            <person name="Park H.-J."/>
            <person name="Ramirez L."/>
            <person name="Alfaro M."/>
            <person name="Sun H."/>
            <person name="Tritt A."/>
            <person name="Yoshinaga Y."/>
            <person name="Zwiers L.-H."/>
            <person name="Turgeon B."/>
            <person name="Goodwin S."/>
            <person name="Spatafora J."/>
            <person name="Crous P."/>
            <person name="Grigoriev I."/>
        </authorList>
    </citation>
    <scope>NUCLEOTIDE SEQUENCE</scope>
    <source>
        <strain evidence="2">CBS 119687</strain>
    </source>
</reference>
<proteinExistence type="predicted"/>
<protein>
    <recommendedName>
        <fullName evidence="4">F-box domain-containing protein</fullName>
    </recommendedName>
</protein>
<dbReference type="EMBL" id="ML977498">
    <property type="protein sequence ID" value="KAF2133894.1"/>
    <property type="molecule type" value="Genomic_DNA"/>
</dbReference>
<sequence length="412" mass="46076">MMTDNRPSTPPPFEGSGYPSLVPPTPRTPGPSWLINDGNLITGSQHALVPPSPGGVLGAGFGDLASPKASNGELPPSKTKSKNRSPFRFMELPGEIRNIIYHHTYSNPKQALLVHRPRLASLRSSTRMDRTRPLESDIAGQAHDYELSTRNTKITKSKTPSKSKLLPRESNRPFHVLTQISRQIRAEYRPIYLQKQEIGMDLTEIVAYLQTFYSDAPNLVAALGTTGDRKLDMPFTGNLTIAVGDNAKGLELDNLGVDVWPLLDIWANSWKIEAGFGRYMKAGYLPERDGEAKDLYRLFGRRVLRNRSCSIMNNLWRTILRTRSLASVRLLRKPATPVTPTFTPAPTPPVPIIGLRPMIREPRPYIHILFRKECAESWMTALESKAPTMWLSDRGFGGMEHFDVKVGVLVDE</sequence>
<dbReference type="PANTHER" id="PTHR42085">
    <property type="entry name" value="F-BOX DOMAIN-CONTAINING PROTEIN"/>
    <property type="match status" value="1"/>
</dbReference>
<evidence type="ECO:0000313" key="3">
    <source>
        <dbReference type="Proteomes" id="UP000799771"/>
    </source>
</evidence>
<feature type="region of interest" description="Disordered" evidence="1">
    <location>
        <begin position="1"/>
        <end position="38"/>
    </location>
</feature>
<dbReference type="Proteomes" id="UP000799771">
    <property type="component" value="Unassembled WGS sequence"/>
</dbReference>
<dbReference type="RefSeq" id="XP_033528281.1">
    <property type="nucleotide sequence ID" value="XM_033672065.1"/>
</dbReference>
<dbReference type="GeneID" id="54412497"/>
<feature type="region of interest" description="Disordered" evidence="1">
    <location>
        <begin position="59"/>
        <end position="86"/>
    </location>
</feature>
<dbReference type="InterPro" id="IPR038883">
    <property type="entry name" value="AN11006-like"/>
</dbReference>
<keyword evidence="3" id="KW-1185">Reference proteome</keyword>
<organism evidence="2 3">
    <name type="scientific">Dothidotthia symphoricarpi CBS 119687</name>
    <dbReference type="NCBI Taxonomy" id="1392245"/>
    <lineage>
        <taxon>Eukaryota</taxon>
        <taxon>Fungi</taxon>
        <taxon>Dikarya</taxon>
        <taxon>Ascomycota</taxon>
        <taxon>Pezizomycotina</taxon>
        <taxon>Dothideomycetes</taxon>
        <taxon>Pleosporomycetidae</taxon>
        <taxon>Pleosporales</taxon>
        <taxon>Dothidotthiaceae</taxon>
        <taxon>Dothidotthia</taxon>
    </lineage>
</organism>
<evidence type="ECO:0000313" key="2">
    <source>
        <dbReference type="EMBL" id="KAF2133894.1"/>
    </source>
</evidence>
<dbReference type="OrthoDB" id="3795901at2759"/>
<accession>A0A6A6ASH1</accession>
<dbReference type="PANTHER" id="PTHR42085:SF1">
    <property type="entry name" value="F-BOX DOMAIN-CONTAINING PROTEIN"/>
    <property type="match status" value="1"/>
</dbReference>
<gene>
    <name evidence="2" type="ORF">P153DRAFT_409189</name>
</gene>
<evidence type="ECO:0008006" key="4">
    <source>
        <dbReference type="Google" id="ProtNLM"/>
    </source>
</evidence>
<evidence type="ECO:0000256" key="1">
    <source>
        <dbReference type="SAM" id="MobiDB-lite"/>
    </source>
</evidence>
<name>A0A6A6ASH1_9PLEO</name>